<dbReference type="HOGENOM" id="CLU_067442_5_0_4"/>
<dbReference type="NCBIfam" id="TIGR00046">
    <property type="entry name" value="RsmE family RNA methyltransferase"/>
    <property type="match status" value="1"/>
</dbReference>
<evidence type="ECO:0000256" key="6">
    <source>
        <dbReference type="ARBA" id="ARBA00022552"/>
    </source>
</evidence>
<dbReference type="InterPro" id="IPR046886">
    <property type="entry name" value="RsmE_MTase_dom"/>
</dbReference>
<keyword evidence="16" id="KW-1185">Reference proteome</keyword>
<keyword evidence="8 12" id="KW-0808">Transferase</keyword>
<keyword evidence="7 12" id="KW-0489">Methyltransferase</keyword>
<dbReference type="GO" id="GO:0070475">
    <property type="term" value="P:rRNA base methylation"/>
    <property type="evidence" value="ECO:0007669"/>
    <property type="project" value="TreeGrafter"/>
</dbReference>
<evidence type="ECO:0000256" key="8">
    <source>
        <dbReference type="ARBA" id="ARBA00022679"/>
    </source>
</evidence>
<dbReference type="SUPFAM" id="SSF75217">
    <property type="entry name" value="alpha/beta knot"/>
    <property type="match status" value="1"/>
</dbReference>
<dbReference type="Proteomes" id="UP000000374">
    <property type="component" value="Chromosome"/>
</dbReference>
<evidence type="ECO:0000256" key="5">
    <source>
        <dbReference type="ARBA" id="ARBA00022490"/>
    </source>
</evidence>
<keyword evidence="5 12" id="KW-0963">Cytoplasm</keyword>
<keyword evidence="6 12" id="KW-0698">rRNA processing</keyword>
<dbReference type="NCBIfam" id="NF008692">
    <property type="entry name" value="PRK11713.1-5"/>
    <property type="match status" value="1"/>
</dbReference>
<gene>
    <name evidence="15" type="ordered locus">Veis_4814</name>
</gene>
<dbReference type="EMBL" id="CP000542">
    <property type="protein sequence ID" value="ABM60506.1"/>
    <property type="molecule type" value="Genomic_DNA"/>
</dbReference>
<evidence type="ECO:0000256" key="3">
    <source>
        <dbReference type="ARBA" id="ARBA00012328"/>
    </source>
</evidence>
<comment type="function">
    <text evidence="10 12">Specifically methylates the N3 position of the uracil ring of uridine 1498 (m3U1498) in 16S rRNA. Acts on the fully assembled 30S ribosomal subunit.</text>
</comment>
<dbReference type="InterPro" id="IPR029026">
    <property type="entry name" value="tRNA_m1G_MTases_N"/>
</dbReference>
<evidence type="ECO:0000256" key="2">
    <source>
        <dbReference type="ARBA" id="ARBA00005528"/>
    </source>
</evidence>
<protein>
    <recommendedName>
        <fullName evidence="4 12">Ribosomal RNA small subunit methyltransferase E</fullName>
        <ecNumber evidence="3 12">2.1.1.193</ecNumber>
    </recommendedName>
</protein>
<organism evidence="15 16">
    <name type="scientific">Verminephrobacter eiseniae (strain EF01-2)</name>
    <dbReference type="NCBI Taxonomy" id="391735"/>
    <lineage>
        <taxon>Bacteria</taxon>
        <taxon>Pseudomonadati</taxon>
        <taxon>Pseudomonadota</taxon>
        <taxon>Betaproteobacteria</taxon>
        <taxon>Burkholderiales</taxon>
        <taxon>Comamonadaceae</taxon>
        <taxon>Verminephrobacter</taxon>
    </lineage>
</organism>
<evidence type="ECO:0000256" key="1">
    <source>
        <dbReference type="ARBA" id="ARBA00004496"/>
    </source>
</evidence>
<name>A1WS99_VEREI</name>
<evidence type="ECO:0000256" key="11">
    <source>
        <dbReference type="ARBA" id="ARBA00047944"/>
    </source>
</evidence>
<dbReference type="Pfam" id="PF04452">
    <property type="entry name" value="Methyltrans_RNA"/>
    <property type="match status" value="1"/>
</dbReference>
<dbReference type="InterPro" id="IPR006700">
    <property type="entry name" value="RsmE"/>
</dbReference>
<dbReference type="EC" id="2.1.1.193" evidence="3 12"/>
<feature type="domain" description="Ribosomal RNA small subunit methyltransferase E PUA-like" evidence="14">
    <location>
        <begin position="23"/>
        <end position="66"/>
    </location>
</feature>
<feature type="domain" description="Ribosomal RNA small subunit methyltransferase E methyltransferase" evidence="13">
    <location>
        <begin position="76"/>
        <end position="254"/>
    </location>
</feature>
<dbReference type="CDD" id="cd18084">
    <property type="entry name" value="RsmE-like"/>
    <property type="match status" value="1"/>
</dbReference>
<dbReference type="PANTHER" id="PTHR30027:SF3">
    <property type="entry name" value="16S RRNA (URACIL(1498)-N(3))-METHYLTRANSFERASE"/>
    <property type="match status" value="1"/>
</dbReference>
<dbReference type="SUPFAM" id="SSF88697">
    <property type="entry name" value="PUA domain-like"/>
    <property type="match status" value="1"/>
</dbReference>
<dbReference type="GO" id="GO:0005737">
    <property type="term" value="C:cytoplasm"/>
    <property type="evidence" value="ECO:0007669"/>
    <property type="project" value="UniProtKB-SubCell"/>
</dbReference>
<proteinExistence type="inferred from homology"/>
<evidence type="ECO:0000256" key="7">
    <source>
        <dbReference type="ARBA" id="ARBA00022603"/>
    </source>
</evidence>
<evidence type="ECO:0000256" key="10">
    <source>
        <dbReference type="ARBA" id="ARBA00025699"/>
    </source>
</evidence>
<dbReference type="GO" id="GO:0070042">
    <property type="term" value="F:rRNA (uridine-N3-)-methyltransferase activity"/>
    <property type="evidence" value="ECO:0007669"/>
    <property type="project" value="TreeGrafter"/>
</dbReference>
<dbReference type="eggNOG" id="COG1385">
    <property type="taxonomic scope" value="Bacteria"/>
</dbReference>
<comment type="catalytic activity">
    <reaction evidence="11 12">
        <text>uridine(1498) in 16S rRNA + S-adenosyl-L-methionine = N(3)-methyluridine(1498) in 16S rRNA + S-adenosyl-L-homocysteine + H(+)</text>
        <dbReference type="Rhea" id="RHEA:42920"/>
        <dbReference type="Rhea" id="RHEA-COMP:10283"/>
        <dbReference type="Rhea" id="RHEA-COMP:10284"/>
        <dbReference type="ChEBI" id="CHEBI:15378"/>
        <dbReference type="ChEBI" id="CHEBI:57856"/>
        <dbReference type="ChEBI" id="CHEBI:59789"/>
        <dbReference type="ChEBI" id="CHEBI:65315"/>
        <dbReference type="ChEBI" id="CHEBI:74502"/>
        <dbReference type="EC" id="2.1.1.193"/>
    </reaction>
</comment>
<dbReference type="InterPro" id="IPR015947">
    <property type="entry name" value="PUA-like_sf"/>
</dbReference>
<sequence>MTPMPRFHCPSPLATGAELDLPARVARHVQVLRLQPGDGITLFHGGQGGEFDATVLRMGRSDVRVQLGAHHRIEREAPRAVHLLAGIMANERMDWLVEKATELGAASITPLLTERSVLKLRGERADKKIAHWQAVAVAACEQCGRNRVPPVHPATALAHWVRAQAAACVQQTALRLLLAPGPGAAPLHSAAAADRGLRPAADRDERPLYILSGAEGGLSSAEQDLARQHGFTPVTLGPRVLRAETAALAALAALTLASLSPSMPAWKCPEPPQ</sequence>
<accession>A1WS99</accession>
<evidence type="ECO:0000259" key="14">
    <source>
        <dbReference type="Pfam" id="PF20260"/>
    </source>
</evidence>
<dbReference type="AlphaFoldDB" id="A1WS99"/>
<dbReference type="Gene3D" id="2.40.240.20">
    <property type="entry name" value="Hypothetical PUA domain-like, domain 1"/>
    <property type="match status" value="1"/>
</dbReference>
<dbReference type="PANTHER" id="PTHR30027">
    <property type="entry name" value="RIBOSOMAL RNA SMALL SUBUNIT METHYLTRANSFERASE E"/>
    <property type="match status" value="1"/>
</dbReference>
<evidence type="ECO:0000256" key="9">
    <source>
        <dbReference type="ARBA" id="ARBA00022691"/>
    </source>
</evidence>
<evidence type="ECO:0000259" key="13">
    <source>
        <dbReference type="Pfam" id="PF04452"/>
    </source>
</evidence>
<evidence type="ECO:0000256" key="4">
    <source>
        <dbReference type="ARBA" id="ARBA00013673"/>
    </source>
</evidence>
<dbReference type="STRING" id="391735.Veis_4814"/>
<dbReference type="Gene3D" id="3.40.1280.10">
    <property type="match status" value="1"/>
</dbReference>
<evidence type="ECO:0000256" key="12">
    <source>
        <dbReference type="PIRNR" id="PIRNR015601"/>
    </source>
</evidence>
<comment type="similarity">
    <text evidence="2 12">Belongs to the RNA methyltransferase RsmE family.</text>
</comment>
<evidence type="ECO:0000313" key="16">
    <source>
        <dbReference type="Proteomes" id="UP000000374"/>
    </source>
</evidence>
<comment type="subcellular location">
    <subcellularLocation>
        <location evidence="1 12">Cytoplasm</location>
    </subcellularLocation>
</comment>
<dbReference type="PIRSF" id="PIRSF015601">
    <property type="entry name" value="MTase_slr0722"/>
    <property type="match status" value="1"/>
</dbReference>
<dbReference type="InterPro" id="IPR046887">
    <property type="entry name" value="RsmE_PUA-like"/>
</dbReference>
<dbReference type="Pfam" id="PF20260">
    <property type="entry name" value="PUA_4"/>
    <property type="match status" value="1"/>
</dbReference>
<keyword evidence="9 12" id="KW-0949">S-adenosyl-L-methionine</keyword>
<evidence type="ECO:0000313" key="15">
    <source>
        <dbReference type="EMBL" id="ABM60506.1"/>
    </source>
</evidence>
<reference evidence="16" key="1">
    <citation type="submission" date="2006-12" db="EMBL/GenBank/DDBJ databases">
        <title>Complete sequence of chromosome 1 of Verminephrobacter eiseniae EF01-2.</title>
        <authorList>
            <person name="Copeland A."/>
            <person name="Lucas S."/>
            <person name="Lapidus A."/>
            <person name="Barry K."/>
            <person name="Detter J.C."/>
            <person name="Glavina del Rio T."/>
            <person name="Dalin E."/>
            <person name="Tice H."/>
            <person name="Pitluck S."/>
            <person name="Chertkov O."/>
            <person name="Brettin T."/>
            <person name="Bruce D."/>
            <person name="Han C."/>
            <person name="Tapia R."/>
            <person name="Gilna P."/>
            <person name="Schmutz J."/>
            <person name="Larimer F."/>
            <person name="Land M."/>
            <person name="Hauser L."/>
            <person name="Kyrpides N."/>
            <person name="Kim E."/>
            <person name="Stahl D."/>
            <person name="Richardson P."/>
        </authorList>
    </citation>
    <scope>NUCLEOTIDE SEQUENCE [LARGE SCALE GENOMIC DNA]</scope>
    <source>
        <strain evidence="16">EF01-2</strain>
    </source>
</reference>
<dbReference type="InterPro" id="IPR029028">
    <property type="entry name" value="Alpha/beta_knot_MTases"/>
</dbReference>
<dbReference type="KEGG" id="vei:Veis_4814"/>